<comment type="caution">
    <text evidence="1">The sequence shown here is derived from an EMBL/GenBank/DDBJ whole genome shotgun (WGS) entry which is preliminary data.</text>
</comment>
<name>A0ABU0IGS6_9HYPH</name>
<dbReference type="Proteomes" id="UP001235269">
    <property type="component" value="Unassembled WGS sequence"/>
</dbReference>
<protein>
    <submittedName>
        <fullName evidence="1">Uncharacterized protein</fullName>
    </submittedName>
</protein>
<evidence type="ECO:0000313" key="1">
    <source>
        <dbReference type="EMBL" id="MDQ0457422.1"/>
    </source>
</evidence>
<organism evidence="1 2">
    <name type="scientific">Rhizobium paknamense</name>
    <dbReference type="NCBI Taxonomy" id="1206817"/>
    <lineage>
        <taxon>Bacteria</taxon>
        <taxon>Pseudomonadati</taxon>
        <taxon>Pseudomonadota</taxon>
        <taxon>Alphaproteobacteria</taxon>
        <taxon>Hyphomicrobiales</taxon>
        <taxon>Rhizobiaceae</taxon>
        <taxon>Rhizobium/Agrobacterium group</taxon>
        <taxon>Rhizobium</taxon>
    </lineage>
</organism>
<sequence>MGVDMFMKTIPQWVACTADLDMAQAFVLTALYMTMCADDPELAATWQALSADEWREIHGHSCSVPQTPVMLNRAYDALRDHPRYGYVTRWIRGLEERANSLKYALAAEVGDWASLDCLLGGELDRRGA</sequence>
<dbReference type="EMBL" id="JAUSWH010000014">
    <property type="protein sequence ID" value="MDQ0457422.1"/>
    <property type="molecule type" value="Genomic_DNA"/>
</dbReference>
<evidence type="ECO:0000313" key="2">
    <source>
        <dbReference type="Proteomes" id="UP001235269"/>
    </source>
</evidence>
<proteinExistence type="predicted"/>
<reference evidence="1 2" key="1">
    <citation type="submission" date="2023-07" db="EMBL/GenBank/DDBJ databases">
        <title>Genomic Encyclopedia of Type Strains, Phase IV (KMG-IV): sequencing the most valuable type-strain genomes for metagenomic binning, comparative biology and taxonomic classification.</title>
        <authorList>
            <person name="Goeker M."/>
        </authorList>
    </citation>
    <scope>NUCLEOTIDE SEQUENCE [LARGE SCALE GENOMIC DNA]</scope>
    <source>
        <strain evidence="1 2">DSM 100301</strain>
    </source>
</reference>
<dbReference type="RefSeq" id="WP_307159597.1">
    <property type="nucleotide sequence ID" value="NZ_JAUSWH010000014.1"/>
</dbReference>
<accession>A0ABU0IGS6</accession>
<gene>
    <name evidence="1" type="ORF">QO005_003778</name>
</gene>
<keyword evidence="2" id="KW-1185">Reference proteome</keyword>